<evidence type="ECO:0000256" key="2">
    <source>
        <dbReference type="ARBA" id="ARBA00001946"/>
    </source>
</evidence>
<comment type="pathway">
    <text evidence="3 9">Cofactor biosynthesis; tetrahydrofolate biosynthesis; 7,8-dihydrofolate from 2-amino-4-hydroxy-6-hydroxymethyl-7,8-dihydropteridine diphosphate and 4-aminobenzoate: step 1/2.</text>
</comment>
<dbReference type="PROSITE" id="PS50972">
    <property type="entry name" value="PTERIN_BINDING"/>
    <property type="match status" value="1"/>
</dbReference>
<dbReference type="SUPFAM" id="SSF51717">
    <property type="entry name" value="Dihydropteroate synthetase-like"/>
    <property type="match status" value="1"/>
</dbReference>
<evidence type="ECO:0000259" key="10">
    <source>
        <dbReference type="PROSITE" id="PS50972"/>
    </source>
</evidence>
<comment type="similarity">
    <text evidence="9">Belongs to the DHPS family.</text>
</comment>
<dbReference type="InterPro" id="IPR045031">
    <property type="entry name" value="DHP_synth-like"/>
</dbReference>
<dbReference type="NCBIfam" id="TIGR01496">
    <property type="entry name" value="DHPS"/>
    <property type="match status" value="1"/>
</dbReference>
<evidence type="ECO:0000313" key="12">
    <source>
        <dbReference type="Proteomes" id="UP000838100"/>
    </source>
</evidence>
<dbReference type="Pfam" id="PF00809">
    <property type="entry name" value="Pterin_bind"/>
    <property type="match status" value="1"/>
</dbReference>
<gene>
    <name evidence="11" type="primary">folP</name>
    <name evidence="11" type="ORF">SIN8267_02352</name>
</gene>
<comment type="function">
    <text evidence="9">Catalyzes the condensation of para-aminobenzoate (pABA) with 6-hydroxymethyl-7,8-dihydropterin diphosphate (DHPt-PP) to form 7,8-dihydropteroate (H2Pte), the immediate precursor of folate derivatives.</text>
</comment>
<evidence type="ECO:0000256" key="3">
    <source>
        <dbReference type="ARBA" id="ARBA00004763"/>
    </source>
</evidence>
<dbReference type="InterPro" id="IPR000489">
    <property type="entry name" value="Pterin-binding_dom"/>
</dbReference>
<protein>
    <recommendedName>
        <fullName evidence="4 9">Dihydropteroate synthase</fullName>
        <shortName evidence="9">DHPS</shortName>
        <ecNumber evidence="4 9">2.5.1.15</ecNumber>
    </recommendedName>
    <alternativeName>
        <fullName evidence="9">Dihydropteroate pyrophosphorylase</fullName>
    </alternativeName>
</protein>
<dbReference type="RefSeq" id="WP_237444925.1">
    <property type="nucleotide sequence ID" value="NZ_CAKLPX010000002.1"/>
</dbReference>
<dbReference type="Gene3D" id="3.20.20.20">
    <property type="entry name" value="Dihydropteroate synthase-like"/>
    <property type="match status" value="1"/>
</dbReference>
<dbReference type="PANTHER" id="PTHR20941">
    <property type="entry name" value="FOLATE SYNTHESIS PROTEINS"/>
    <property type="match status" value="1"/>
</dbReference>
<dbReference type="PANTHER" id="PTHR20941:SF1">
    <property type="entry name" value="FOLIC ACID SYNTHESIS PROTEIN FOL1"/>
    <property type="match status" value="1"/>
</dbReference>
<keyword evidence="5 9" id="KW-0808">Transferase</keyword>
<keyword evidence="7 9" id="KW-0460">Magnesium</keyword>
<evidence type="ECO:0000256" key="4">
    <source>
        <dbReference type="ARBA" id="ARBA00012458"/>
    </source>
</evidence>
<dbReference type="InterPro" id="IPR011005">
    <property type="entry name" value="Dihydropteroate_synth-like_sf"/>
</dbReference>
<keyword evidence="6 9" id="KW-0479">Metal-binding</keyword>
<evidence type="ECO:0000256" key="9">
    <source>
        <dbReference type="RuleBase" id="RU361205"/>
    </source>
</evidence>
<dbReference type="GO" id="GO:0004156">
    <property type="term" value="F:dihydropteroate synthase activity"/>
    <property type="evidence" value="ECO:0007669"/>
    <property type="project" value="UniProtKB-EC"/>
</dbReference>
<name>A0ABN8EM49_9GAMM</name>
<organism evidence="11 12">
    <name type="scientific">Sinobacterium norvegicum</name>
    <dbReference type="NCBI Taxonomy" id="1641715"/>
    <lineage>
        <taxon>Bacteria</taxon>
        <taxon>Pseudomonadati</taxon>
        <taxon>Pseudomonadota</taxon>
        <taxon>Gammaproteobacteria</taxon>
        <taxon>Cellvibrionales</taxon>
        <taxon>Spongiibacteraceae</taxon>
        <taxon>Sinobacterium</taxon>
    </lineage>
</organism>
<feature type="domain" description="Pterin-binding" evidence="10">
    <location>
        <begin position="22"/>
        <end position="274"/>
    </location>
</feature>
<evidence type="ECO:0000256" key="7">
    <source>
        <dbReference type="ARBA" id="ARBA00022842"/>
    </source>
</evidence>
<comment type="catalytic activity">
    <reaction evidence="1">
        <text>(7,8-dihydropterin-6-yl)methyl diphosphate + 4-aminobenzoate = 7,8-dihydropteroate + diphosphate</text>
        <dbReference type="Rhea" id="RHEA:19949"/>
        <dbReference type="ChEBI" id="CHEBI:17836"/>
        <dbReference type="ChEBI" id="CHEBI:17839"/>
        <dbReference type="ChEBI" id="CHEBI:33019"/>
        <dbReference type="ChEBI" id="CHEBI:72950"/>
        <dbReference type="EC" id="2.5.1.15"/>
    </reaction>
</comment>
<evidence type="ECO:0000256" key="8">
    <source>
        <dbReference type="ARBA" id="ARBA00022909"/>
    </source>
</evidence>
<evidence type="ECO:0000256" key="6">
    <source>
        <dbReference type="ARBA" id="ARBA00022723"/>
    </source>
</evidence>
<dbReference type="EC" id="2.5.1.15" evidence="4 9"/>
<evidence type="ECO:0000256" key="5">
    <source>
        <dbReference type="ARBA" id="ARBA00022679"/>
    </source>
</evidence>
<keyword evidence="12" id="KW-1185">Reference proteome</keyword>
<accession>A0ABN8EM49</accession>
<proteinExistence type="inferred from homology"/>
<comment type="caution">
    <text evidence="11">The sequence shown here is derived from an EMBL/GenBank/DDBJ whole genome shotgun (WGS) entry which is preliminary data.</text>
</comment>
<dbReference type="CDD" id="cd00739">
    <property type="entry name" value="DHPS"/>
    <property type="match status" value="1"/>
</dbReference>
<reference evidence="11" key="1">
    <citation type="submission" date="2021-12" db="EMBL/GenBank/DDBJ databases">
        <authorList>
            <person name="Rodrigo-Torres L."/>
            <person name="Arahal R. D."/>
            <person name="Lucena T."/>
        </authorList>
    </citation>
    <scope>NUCLEOTIDE SEQUENCE</scope>
    <source>
        <strain evidence="11">CECT 8267</strain>
    </source>
</reference>
<dbReference type="Proteomes" id="UP000838100">
    <property type="component" value="Unassembled WGS sequence"/>
</dbReference>
<sequence length="283" mass="29663">MPAFYCGEELLCGDKTLSLTATRLMGVLNVTPDSFSDGGRNHGFDQALSCAEAMLAAGVDIIDVGGESTRPGAEAVSLDQELDRVVPVVEAIKQRLDVIVSVDTSSAAVMTEAAAAGAGLINDVRALQREGAMAAAAASGLPVCLMHMQGQPVTMQQAPSYRDVQQEVEEFLLQRVAECHRAGIGSDKLLLDPGFGFGKTVEHNIKLFSQLDKIGGLSYPLLIGVSRKSMIGAVTGKDVEQRLSGSLAFAVLAALQGAAIVRVHDVDETMDVLKVVNAVAAAR</sequence>
<dbReference type="PROSITE" id="PS00792">
    <property type="entry name" value="DHPS_1"/>
    <property type="match status" value="1"/>
</dbReference>
<comment type="cofactor">
    <cofactor evidence="2 9">
        <name>Mg(2+)</name>
        <dbReference type="ChEBI" id="CHEBI:18420"/>
    </cofactor>
</comment>
<evidence type="ECO:0000256" key="1">
    <source>
        <dbReference type="ARBA" id="ARBA00000012"/>
    </source>
</evidence>
<keyword evidence="8 9" id="KW-0289">Folate biosynthesis</keyword>
<evidence type="ECO:0000313" key="11">
    <source>
        <dbReference type="EMBL" id="CAH0992235.1"/>
    </source>
</evidence>
<dbReference type="PROSITE" id="PS00793">
    <property type="entry name" value="DHPS_2"/>
    <property type="match status" value="1"/>
</dbReference>
<dbReference type="InterPro" id="IPR006390">
    <property type="entry name" value="DHP_synth_dom"/>
</dbReference>
<dbReference type="EMBL" id="CAKLPX010000002">
    <property type="protein sequence ID" value="CAH0992235.1"/>
    <property type="molecule type" value="Genomic_DNA"/>
</dbReference>